<dbReference type="PANTHER" id="PTHR21310">
    <property type="entry name" value="AMINOGLYCOSIDE PHOSPHOTRANSFERASE-RELATED-RELATED"/>
    <property type="match status" value="1"/>
</dbReference>
<proteinExistence type="inferred from homology"/>
<feature type="binding site" evidence="9">
    <location>
        <position position="208"/>
    </location>
    <ligand>
        <name>Mg(2+)</name>
        <dbReference type="ChEBI" id="CHEBI:18420"/>
    </ligand>
</feature>
<evidence type="ECO:0000256" key="2">
    <source>
        <dbReference type="ARBA" id="ARBA00022679"/>
    </source>
</evidence>
<accession>A0A6M5UIA9</accession>
<evidence type="ECO:0000313" key="11">
    <source>
        <dbReference type="EMBL" id="QJW37824.1"/>
    </source>
</evidence>
<dbReference type="InterPro" id="IPR002575">
    <property type="entry name" value="Aminoglycoside_PTrfase"/>
</dbReference>
<organism evidence="11 12">
    <name type="scientific">Cellulosimicrobium protaetiae</name>
    <dbReference type="NCBI Taxonomy" id="2587808"/>
    <lineage>
        <taxon>Bacteria</taxon>
        <taxon>Bacillati</taxon>
        <taxon>Actinomycetota</taxon>
        <taxon>Actinomycetes</taxon>
        <taxon>Micrococcales</taxon>
        <taxon>Promicromonosporaceae</taxon>
        <taxon>Cellulosimicrobium</taxon>
    </lineage>
</organism>
<dbReference type="GO" id="GO:0016773">
    <property type="term" value="F:phosphotransferase activity, alcohol group as acceptor"/>
    <property type="evidence" value="ECO:0007669"/>
    <property type="project" value="InterPro"/>
</dbReference>
<feature type="active site" description="Proton acceptor" evidence="8">
    <location>
        <position position="188"/>
    </location>
</feature>
<dbReference type="CDD" id="cd05150">
    <property type="entry name" value="APH"/>
    <property type="match status" value="1"/>
</dbReference>
<dbReference type="InterPro" id="IPR011009">
    <property type="entry name" value="Kinase-like_dom_sf"/>
</dbReference>
<evidence type="ECO:0000256" key="5">
    <source>
        <dbReference type="ARBA" id="ARBA00022840"/>
    </source>
</evidence>
<dbReference type="InterPro" id="IPR024165">
    <property type="entry name" value="Kan/Strep_kinase"/>
</dbReference>
<dbReference type="Proteomes" id="UP000451354">
    <property type="component" value="Chromosome"/>
</dbReference>
<dbReference type="GO" id="GO:0016301">
    <property type="term" value="F:kinase activity"/>
    <property type="evidence" value="ECO:0007669"/>
    <property type="project" value="UniProtKB-KW"/>
</dbReference>
<dbReference type="SUPFAM" id="SSF56112">
    <property type="entry name" value="Protein kinase-like (PK-like)"/>
    <property type="match status" value="1"/>
</dbReference>
<gene>
    <name evidence="11" type="ORF">FIC82_018260</name>
</gene>
<reference evidence="12" key="1">
    <citation type="journal article" date="2022" name="Int. J. Syst. Evol. Microbiol.">
        <title>Cellulosimicrobium protaetiae sp. nov., isolated from the gut of the larva of Protaetia brevitarsis seulensis.</title>
        <authorList>
            <person name="Le Han H."/>
            <person name="Nguyen T.T.H."/>
            <person name="Li Z."/>
            <person name="Shin N.R."/>
            <person name="Kim S.G."/>
        </authorList>
    </citation>
    <scope>NUCLEOTIDE SEQUENCE [LARGE SCALE GENOMIC DNA]</scope>
    <source>
        <strain evidence="12">BI34</strain>
    </source>
</reference>
<keyword evidence="3 7" id="KW-0547">Nucleotide-binding</keyword>
<dbReference type="OrthoDB" id="3806873at2"/>
<dbReference type="Pfam" id="PF01636">
    <property type="entry name" value="APH"/>
    <property type="match status" value="1"/>
</dbReference>
<evidence type="ECO:0000256" key="8">
    <source>
        <dbReference type="PIRSR" id="PIRSR000706-1"/>
    </source>
</evidence>
<keyword evidence="6 7" id="KW-0046">Antibiotic resistance</keyword>
<dbReference type="GO" id="GO:0005524">
    <property type="term" value="F:ATP binding"/>
    <property type="evidence" value="ECO:0007669"/>
    <property type="project" value="UniProtKB-KW"/>
</dbReference>
<evidence type="ECO:0000256" key="9">
    <source>
        <dbReference type="PIRSR" id="PIRSR000706-2"/>
    </source>
</evidence>
<feature type="domain" description="Aminoglycoside phosphotransferase" evidence="10">
    <location>
        <begin position="19"/>
        <end position="236"/>
    </location>
</feature>
<evidence type="ECO:0000256" key="4">
    <source>
        <dbReference type="ARBA" id="ARBA00022777"/>
    </source>
</evidence>
<dbReference type="InterPro" id="IPR051678">
    <property type="entry name" value="AGP_Transferase"/>
</dbReference>
<dbReference type="GO" id="GO:0046872">
    <property type="term" value="F:metal ion binding"/>
    <property type="evidence" value="ECO:0007669"/>
    <property type="project" value="UniProtKB-KW"/>
</dbReference>
<dbReference type="Gene3D" id="3.90.1200.10">
    <property type="match status" value="1"/>
</dbReference>
<dbReference type="AlphaFoldDB" id="A0A6M5UIA9"/>
<keyword evidence="12" id="KW-1185">Reference proteome</keyword>
<keyword evidence="2 7" id="KW-0808">Transferase</keyword>
<dbReference type="GO" id="GO:0046677">
    <property type="term" value="P:response to antibiotic"/>
    <property type="evidence" value="ECO:0007669"/>
    <property type="project" value="UniProtKB-KW"/>
</dbReference>
<evidence type="ECO:0000256" key="1">
    <source>
        <dbReference type="ARBA" id="ARBA00006219"/>
    </source>
</evidence>
<dbReference type="Gene3D" id="3.30.200.20">
    <property type="entry name" value="Phosphorylase Kinase, domain 1"/>
    <property type="match status" value="1"/>
</dbReference>
<evidence type="ECO:0000313" key="12">
    <source>
        <dbReference type="Proteomes" id="UP000451354"/>
    </source>
</evidence>
<dbReference type="KEGG" id="cprt:FIC82_018260"/>
<keyword evidence="4 7" id="KW-0418">Kinase</keyword>
<keyword evidence="9" id="KW-0460">Magnesium</keyword>
<evidence type="ECO:0000259" key="10">
    <source>
        <dbReference type="Pfam" id="PF01636"/>
    </source>
</evidence>
<sequence>MGTTTGDPSALGSLASEDWVEVGSGESSSRVFASADGARYAKVASVDQMAELAGERDRARWAADRGVRGPQVLGWVESADGAVLTTGAVPGVPADQVRPDQVGRAWANVVAAVRELHDLPLDACPFDRGLRTMLALAQDVVARDAVHPEFLRPEQEGREGHHLLAELATELPVRLEQEASERVVCHGDLCLPNVLLDPETLEVSGFVDLGRLGVADRHADLSLLLASAQDTWPDEAQHIQDQLPSLYGSPVDADRLRFHLFLDPLTWD</sequence>
<keyword evidence="5 7" id="KW-0067">ATP-binding</keyword>
<dbReference type="PANTHER" id="PTHR21310:SF41">
    <property type="entry name" value="3'-PHOSPHOTRANSFERASE, PUTATIVE-RELATED"/>
    <property type="match status" value="1"/>
</dbReference>
<evidence type="ECO:0000256" key="7">
    <source>
        <dbReference type="PIRNR" id="PIRNR000706"/>
    </source>
</evidence>
<dbReference type="RefSeq" id="WP_154799428.1">
    <property type="nucleotide sequence ID" value="NZ_CP052757.1"/>
</dbReference>
<name>A0A6M5UIA9_9MICO</name>
<protein>
    <submittedName>
        <fullName evidence="11">Aminoglycoside 3'-phosphotransferase</fullName>
    </submittedName>
</protein>
<keyword evidence="9" id="KW-0479">Metal-binding</keyword>
<dbReference type="PIRSF" id="PIRSF000706">
    <property type="entry name" value="Kanamycin_kin"/>
    <property type="match status" value="1"/>
</dbReference>
<evidence type="ECO:0000256" key="6">
    <source>
        <dbReference type="ARBA" id="ARBA00023251"/>
    </source>
</evidence>
<dbReference type="EMBL" id="CP052757">
    <property type="protein sequence ID" value="QJW37824.1"/>
    <property type="molecule type" value="Genomic_DNA"/>
</dbReference>
<comment type="similarity">
    <text evidence="1 7">Belongs to the aminoglycoside phosphotransferase family.</text>
</comment>
<evidence type="ECO:0000256" key="3">
    <source>
        <dbReference type="ARBA" id="ARBA00022741"/>
    </source>
</evidence>
<feature type="binding site" evidence="9">
    <location>
        <position position="193"/>
    </location>
    <ligand>
        <name>Mg(2+)</name>
        <dbReference type="ChEBI" id="CHEBI:18420"/>
    </ligand>
</feature>